<keyword evidence="7" id="KW-1185">Reference proteome</keyword>
<keyword evidence="2" id="KW-0805">Transcription regulation</keyword>
<dbReference type="InterPro" id="IPR005119">
    <property type="entry name" value="LysR_subst-bd"/>
</dbReference>
<dbReference type="GO" id="GO:0003700">
    <property type="term" value="F:DNA-binding transcription factor activity"/>
    <property type="evidence" value="ECO:0007669"/>
    <property type="project" value="InterPro"/>
</dbReference>
<dbReference type="PROSITE" id="PS50931">
    <property type="entry name" value="HTH_LYSR"/>
    <property type="match status" value="1"/>
</dbReference>
<evidence type="ECO:0000256" key="3">
    <source>
        <dbReference type="ARBA" id="ARBA00023125"/>
    </source>
</evidence>
<evidence type="ECO:0000313" key="7">
    <source>
        <dbReference type="Proteomes" id="UP000183585"/>
    </source>
</evidence>
<dbReference type="PRINTS" id="PR00039">
    <property type="entry name" value="HTHLYSR"/>
</dbReference>
<proteinExistence type="inferred from homology"/>
<evidence type="ECO:0000259" key="5">
    <source>
        <dbReference type="PROSITE" id="PS50931"/>
    </source>
</evidence>
<comment type="similarity">
    <text evidence="1">Belongs to the LysR transcriptional regulatory family.</text>
</comment>
<dbReference type="Gene3D" id="3.40.190.290">
    <property type="match status" value="1"/>
</dbReference>
<dbReference type="Gene3D" id="1.10.10.10">
    <property type="entry name" value="Winged helix-like DNA-binding domain superfamily/Winged helix DNA-binding domain"/>
    <property type="match status" value="1"/>
</dbReference>
<dbReference type="AlphaFoldDB" id="A0A1C5ATX2"/>
<dbReference type="Pfam" id="PF00126">
    <property type="entry name" value="HTH_1"/>
    <property type="match status" value="1"/>
</dbReference>
<protein>
    <submittedName>
        <fullName evidence="6">DNA-binding transcriptional regulator, LysR family</fullName>
    </submittedName>
</protein>
<feature type="domain" description="HTH lysR-type" evidence="5">
    <location>
        <begin position="39"/>
        <end position="96"/>
    </location>
</feature>
<evidence type="ECO:0000256" key="1">
    <source>
        <dbReference type="ARBA" id="ARBA00009437"/>
    </source>
</evidence>
<dbReference type="GO" id="GO:0032993">
    <property type="term" value="C:protein-DNA complex"/>
    <property type="evidence" value="ECO:0007669"/>
    <property type="project" value="TreeGrafter"/>
</dbReference>
<evidence type="ECO:0000256" key="2">
    <source>
        <dbReference type="ARBA" id="ARBA00023015"/>
    </source>
</evidence>
<dbReference type="InterPro" id="IPR036388">
    <property type="entry name" value="WH-like_DNA-bd_sf"/>
</dbReference>
<dbReference type="EMBL" id="FMCT01000019">
    <property type="protein sequence ID" value="SCF48659.1"/>
    <property type="molecule type" value="Genomic_DNA"/>
</dbReference>
<evidence type="ECO:0000313" key="6">
    <source>
        <dbReference type="EMBL" id="SCF48659.1"/>
    </source>
</evidence>
<dbReference type="Proteomes" id="UP000183585">
    <property type="component" value="Unassembled WGS sequence"/>
</dbReference>
<dbReference type="Pfam" id="PF03466">
    <property type="entry name" value="LysR_substrate"/>
    <property type="match status" value="1"/>
</dbReference>
<reference evidence="7" key="1">
    <citation type="submission" date="2016-06" db="EMBL/GenBank/DDBJ databases">
        <authorList>
            <person name="Varghese N."/>
            <person name="Submissions Spin"/>
        </authorList>
    </citation>
    <scope>NUCLEOTIDE SEQUENCE [LARGE SCALE GENOMIC DNA]</scope>
    <source>
        <strain evidence="7">DSM 43168</strain>
    </source>
</reference>
<name>A0A1C5ATX2_9ACTN</name>
<dbReference type="SUPFAM" id="SSF53850">
    <property type="entry name" value="Periplasmic binding protein-like II"/>
    <property type="match status" value="1"/>
</dbReference>
<dbReference type="PANTHER" id="PTHR30346">
    <property type="entry name" value="TRANSCRIPTIONAL DUAL REGULATOR HCAR-RELATED"/>
    <property type="match status" value="1"/>
</dbReference>
<gene>
    <name evidence="6" type="ORF">GA0070563_11976</name>
</gene>
<dbReference type="SUPFAM" id="SSF46785">
    <property type="entry name" value="Winged helix' DNA-binding domain"/>
    <property type="match status" value="1"/>
</dbReference>
<dbReference type="GO" id="GO:0003677">
    <property type="term" value="F:DNA binding"/>
    <property type="evidence" value="ECO:0007669"/>
    <property type="project" value="UniProtKB-KW"/>
</dbReference>
<keyword evidence="3 6" id="KW-0238">DNA-binding</keyword>
<accession>A0A1C5ATX2</accession>
<organism evidence="6 7">
    <name type="scientific">Micromonospora carbonacea</name>
    <dbReference type="NCBI Taxonomy" id="47853"/>
    <lineage>
        <taxon>Bacteria</taxon>
        <taxon>Bacillati</taxon>
        <taxon>Actinomycetota</taxon>
        <taxon>Actinomycetes</taxon>
        <taxon>Micromonosporales</taxon>
        <taxon>Micromonosporaceae</taxon>
        <taxon>Micromonospora</taxon>
    </lineage>
</organism>
<dbReference type="CDD" id="cd05466">
    <property type="entry name" value="PBP2_LTTR_substrate"/>
    <property type="match status" value="1"/>
</dbReference>
<dbReference type="InterPro" id="IPR036390">
    <property type="entry name" value="WH_DNA-bd_sf"/>
</dbReference>
<keyword evidence="4" id="KW-0804">Transcription</keyword>
<dbReference type="PANTHER" id="PTHR30346:SF0">
    <property type="entry name" value="HCA OPERON TRANSCRIPTIONAL ACTIVATOR HCAR"/>
    <property type="match status" value="1"/>
</dbReference>
<dbReference type="FunFam" id="1.10.10.10:FF:000001">
    <property type="entry name" value="LysR family transcriptional regulator"/>
    <property type="match status" value="1"/>
</dbReference>
<evidence type="ECO:0000256" key="4">
    <source>
        <dbReference type="ARBA" id="ARBA00023163"/>
    </source>
</evidence>
<dbReference type="InterPro" id="IPR000847">
    <property type="entry name" value="LysR_HTH_N"/>
</dbReference>
<sequence>MVLTENVCSRLNRQFYTLGMSDPKVESPRGHDELRPEAIRLEDLRVFLAVAQSGSFRSAANQMFTSQPTMSRSIARLEGQLGVPLLERGPRGVQLTTHGEVLLSAARRVLTAMADLRRVVSTPGSRTLRLGATATSARTILAPFLSRWIPDNPDIHVTAIEDSERRLHSRLENGDCDVAIVSSPVSPSLDSLHITTVQVIALFPPEHRLAGVDGPVSVLDLADERLLVNGESFPSTGLLMRALDAAGIHGNVVYECSAGQTLAAIAEAGLGVAVFGDTADLRGFALRRHQLLDASGRPLSFDLYAAWIRDGVPSDIRNFAVELATSFRPPTGRAAAAPSPSMGPDPSS</sequence>